<accession>A0A016WKE5</accession>
<name>A0A016WKE5_9BILA</name>
<evidence type="ECO:0000313" key="1">
    <source>
        <dbReference type="EMBL" id="EYC39498.1"/>
    </source>
</evidence>
<keyword evidence="2" id="KW-1185">Reference proteome</keyword>
<reference evidence="2" key="1">
    <citation type="journal article" date="2015" name="Nat. Genet.">
        <title>The genome and transcriptome of the zoonotic hookworm Ancylostoma ceylanicum identify infection-specific gene families.</title>
        <authorList>
            <person name="Schwarz E.M."/>
            <person name="Hu Y."/>
            <person name="Antoshechkin I."/>
            <person name="Miller M.M."/>
            <person name="Sternberg P.W."/>
            <person name="Aroian R.V."/>
        </authorList>
    </citation>
    <scope>NUCLEOTIDE SEQUENCE</scope>
    <source>
        <strain evidence="2">HY135</strain>
    </source>
</reference>
<gene>
    <name evidence="1" type="primary">Acey_s0653.g1167</name>
    <name evidence="1" type="ORF">Y032_0653g1167</name>
</gene>
<proteinExistence type="predicted"/>
<evidence type="ECO:0000313" key="2">
    <source>
        <dbReference type="Proteomes" id="UP000024635"/>
    </source>
</evidence>
<dbReference type="Proteomes" id="UP000024635">
    <property type="component" value="Unassembled WGS sequence"/>
</dbReference>
<dbReference type="AlphaFoldDB" id="A0A016WKE5"/>
<comment type="caution">
    <text evidence="1">The sequence shown here is derived from an EMBL/GenBank/DDBJ whole genome shotgun (WGS) entry which is preliminary data.</text>
</comment>
<protein>
    <submittedName>
        <fullName evidence="1">Uncharacterized protein</fullName>
    </submittedName>
</protein>
<dbReference type="EMBL" id="JARK01000253">
    <property type="protein sequence ID" value="EYC39498.1"/>
    <property type="molecule type" value="Genomic_DNA"/>
</dbReference>
<organism evidence="1 2">
    <name type="scientific">Ancylostoma ceylanicum</name>
    <dbReference type="NCBI Taxonomy" id="53326"/>
    <lineage>
        <taxon>Eukaryota</taxon>
        <taxon>Metazoa</taxon>
        <taxon>Ecdysozoa</taxon>
        <taxon>Nematoda</taxon>
        <taxon>Chromadorea</taxon>
        <taxon>Rhabditida</taxon>
        <taxon>Rhabditina</taxon>
        <taxon>Rhabditomorpha</taxon>
        <taxon>Strongyloidea</taxon>
        <taxon>Ancylostomatidae</taxon>
        <taxon>Ancylostomatinae</taxon>
        <taxon>Ancylostoma</taxon>
    </lineage>
</organism>
<sequence length="89" mass="9999">MVQCSKSVGILAATAYCSPRDLQTLQECRVHSTRIHFQQQYEIVRPILTTSQKESRSEQIATQSRPGHVHTCGSGETGVEKVKVVWDEK</sequence>